<accession>A0ABR8BPI2</accession>
<evidence type="ECO:0000313" key="2">
    <source>
        <dbReference type="Proteomes" id="UP000621307"/>
    </source>
</evidence>
<keyword evidence="2" id="KW-1185">Reference proteome</keyword>
<dbReference type="RefSeq" id="WP_190572603.1">
    <property type="nucleotide sequence ID" value="NZ_JACJQL010000108.1"/>
</dbReference>
<name>A0ABR8BPI2_9NOSO</name>
<gene>
    <name evidence="1" type="ORF">H6G14_30815</name>
</gene>
<sequence>MTSELQILYSCDNYQVVGYFVKAHIAPGDLLEAAIDYDSDPDFIEEHLSAADVKQEYWEMDEWSDDEGDEYNRLEKYIQSNQHDGFPVTVLYLDSSFQI</sequence>
<reference evidence="1 2" key="1">
    <citation type="journal article" date="2020" name="ISME J.">
        <title>Comparative genomics reveals insights into cyanobacterial evolution and habitat adaptation.</title>
        <authorList>
            <person name="Chen M.Y."/>
            <person name="Teng W.K."/>
            <person name="Zhao L."/>
            <person name="Hu C.X."/>
            <person name="Zhou Y.K."/>
            <person name="Han B.P."/>
            <person name="Song L.R."/>
            <person name="Shu W.S."/>
        </authorList>
    </citation>
    <scope>NUCLEOTIDE SEQUENCE [LARGE SCALE GENOMIC DNA]</scope>
    <source>
        <strain evidence="1 2">FACHB-3921</strain>
    </source>
</reference>
<dbReference type="EMBL" id="JACJQL010000108">
    <property type="protein sequence ID" value="MBD2255594.1"/>
    <property type="molecule type" value="Genomic_DNA"/>
</dbReference>
<organism evidence="1 2">
    <name type="scientific">Nostoc parmelioides FACHB-3921</name>
    <dbReference type="NCBI Taxonomy" id="2692909"/>
    <lineage>
        <taxon>Bacteria</taxon>
        <taxon>Bacillati</taxon>
        <taxon>Cyanobacteriota</taxon>
        <taxon>Cyanophyceae</taxon>
        <taxon>Nostocales</taxon>
        <taxon>Nostocaceae</taxon>
        <taxon>Nostoc</taxon>
    </lineage>
</organism>
<proteinExistence type="predicted"/>
<dbReference type="Proteomes" id="UP000621307">
    <property type="component" value="Unassembled WGS sequence"/>
</dbReference>
<protein>
    <submittedName>
        <fullName evidence="1">Uncharacterized protein</fullName>
    </submittedName>
</protein>
<evidence type="ECO:0000313" key="1">
    <source>
        <dbReference type="EMBL" id="MBD2255594.1"/>
    </source>
</evidence>
<comment type="caution">
    <text evidence="1">The sequence shown here is derived from an EMBL/GenBank/DDBJ whole genome shotgun (WGS) entry which is preliminary data.</text>
</comment>